<evidence type="ECO:0000313" key="3">
    <source>
        <dbReference type="Proteomes" id="UP000006757"/>
    </source>
</evidence>
<keyword evidence="3" id="KW-1185">Reference proteome</keyword>
<dbReference type="PANTHER" id="PTHR28254">
    <property type="entry name" value="CYTOCHROME B-C1 COMPLEX SUBUNIT 10"/>
    <property type="match status" value="1"/>
</dbReference>
<sequence length="76" mass="8463">MAPLQVKYKVQPHFGGLTPELLRPFRSSLIGWGVTAGVAVSLFMSPVPLFQKDVLQKIPFLAPYFTDNTPESDKPF</sequence>
<reference evidence="2 3" key="1">
    <citation type="journal article" date="2012" name="Eukaryot. Cell">
        <title>Genome sequence of the Trichosporon asahii environmental strain CBS 8904.</title>
        <authorList>
            <person name="Yang R.Y."/>
            <person name="Li H.T."/>
            <person name="Zhu H."/>
            <person name="Zhou G.P."/>
            <person name="Wang M."/>
            <person name="Wang L."/>
        </authorList>
    </citation>
    <scope>NUCLEOTIDE SEQUENCE [LARGE SCALE GENOMIC DNA]</scope>
    <source>
        <strain evidence="2 3">CBS 8904</strain>
    </source>
</reference>
<dbReference type="GO" id="GO:0005739">
    <property type="term" value="C:mitochondrion"/>
    <property type="evidence" value="ECO:0007669"/>
    <property type="project" value="GOC"/>
</dbReference>
<comment type="caution">
    <text evidence="2">The sequence shown here is derived from an EMBL/GenBank/DDBJ whole genome shotgun (WGS) entry which is preliminary data.</text>
</comment>
<dbReference type="eggNOG" id="ENOG502RIW5">
    <property type="taxonomic scope" value="Eukaryota"/>
</dbReference>
<gene>
    <name evidence="2" type="ORF">A1Q2_03942</name>
</gene>
<dbReference type="Pfam" id="PF09796">
    <property type="entry name" value="QCR10"/>
    <property type="match status" value="1"/>
</dbReference>
<dbReference type="STRING" id="1220162.K1VCM9"/>
<keyword evidence="1" id="KW-0472">Membrane</keyword>
<dbReference type="AlphaFoldDB" id="K1VCM9"/>
<dbReference type="PANTHER" id="PTHR28254:SF1">
    <property type="entry name" value="CYTOCHROME B-C1 COMPLEX SUBUNIT 10, MITOCHONDRIAL"/>
    <property type="match status" value="1"/>
</dbReference>
<dbReference type="OMA" id="GNYYEDK"/>
<dbReference type="GO" id="GO:0006122">
    <property type="term" value="P:mitochondrial electron transport, ubiquinol to cytochrome c"/>
    <property type="evidence" value="ECO:0007669"/>
    <property type="project" value="InterPro"/>
</dbReference>
<keyword evidence="1" id="KW-1133">Transmembrane helix</keyword>
<dbReference type="FunCoup" id="K1VCM9">
    <property type="interactions" value="38"/>
</dbReference>
<keyword evidence="1" id="KW-0812">Transmembrane</keyword>
<feature type="transmembrane region" description="Helical" evidence="1">
    <location>
        <begin position="29"/>
        <end position="50"/>
    </location>
</feature>
<proteinExistence type="predicted"/>
<dbReference type="EMBL" id="AMBO01000311">
    <property type="protein sequence ID" value="EKD01705.1"/>
    <property type="molecule type" value="Genomic_DNA"/>
</dbReference>
<dbReference type="OrthoDB" id="2391627at2759"/>
<name>K1VCM9_TRIAC</name>
<dbReference type="InParanoid" id="K1VCM9"/>
<accession>K1VCM9</accession>
<dbReference type="Proteomes" id="UP000006757">
    <property type="component" value="Unassembled WGS sequence"/>
</dbReference>
<evidence type="ECO:0000256" key="1">
    <source>
        <dbReference type="SAM" id="Phobius"/>
    </source>
</evidence>
<organism evidence="2 3">
    <name type="scientific">Trichosporon asahii var. asahii (strain CBS 8904)</name>
    <name type="common">Yeast</name>
    <dbReference type="NCBI Taxonomy" id="1220162"/>
    <lineage>
        <taxon>Eukaryota</taxon>
        <taxon>Fungi</taxon>
        <taxon>Dikarya</taxon>
        <taxon>Basidiomycota</taxon>
        <taxon>Agaricomycotina</taxon>
        <taxon>Tremellomycetes</taxon>
        <taxon>Trichosporonales</taxon>
        <taxon>Trichosporonaceae</taxon>
        <taxon>Trichosporon</taxon>
    </lineage>
</organism>
<evidence type="ECO:0000313" key="2">
    <source>
        <dbReference type="EMBL" id="EKD01705.1"/>
    </source>
</evidence>
<dbReference type="HOGENOM" id="CLU_152072_0_0_1"/>
<protein>
    <submittedName>
        <fullName evidence="2">Uncharacterized protein</fullName>
    </submittedName>
</protein>
<dbReference type="InterPro" id="IPR019182">
    <property type="entry name" value="Cytochrome_b-c1_su10_fun"/>
</dbReference>